<evidence type="ECO:0000313" key="12">
    <source>
        <dbReference type="Proteomes" id="UP000439994"/>
    </source>
</evidence>
<evidence type="ECO:0000256" key="1">
    <source>
        <dbReference type="ARBA" id="ARBA00002578"/>
    </source>
</evidence>
<dbReference type="EMBL" id="WOCD01000003">
    <property type="protein sequence ID" value="MUH72206.1"/>
    <property type="molecule type" value="Genomic_DNA"/>
</dbReference>
<dbReference type="PANTHER" id="PTHR30065:SF8">
    <property type="entry name" value="FLAGELLAR BIOSYNTHETIC PROTEIN FLIR"/>
    <property type="match status" value="1"/>
</dbReference>
<accession>A0A6N8F6G3</accession>
<evidence type="ECO:0000256" key="8">
    <source>
        <dbReference type="ARBA" id="ARBA00023143"/>
    </source>
</evidence>
<keyword evidence="7 10" id="KW-0472">Membrane</keyword>
<dbReference type="GO" id="GO:0044780">
    <property type="term" value="P:bacterial-type flagellum assembly"/>
    <property type="evidence" value="ECO:0007669"/>
    <property type="project" value="UniProtKB-UniRule"/>
</dbReference>
<dbReference type="Pfam" id="PF01311">
    <property type="entry name" value="Bac_export_1"/>
    <property type="match status" value="1"/>
</dbReference>
<comment type="caution">
    <text evidence="11">The sequence shown here is derived from an EMBL/GenBank/DDBJ whole genome shotgun (WGS) entry which is preliminary data.</text>
</comment>
<evidence type="ECO:0000256" key="5">
    <source>
        <dbReference type="ARBA" id="ARBA00022692"/>
    </source>
</evidence>
<feature type="transmembrane region" description="Helical" evidence="10">
    <location>
        <begin position="12"/>
        <end position="32"/>
    </location>
</feature>
<dbReference type="GO" id="GO:0005886">
    <property type="term" value="C:plasma membrane"/>
    <property type="evidence" value="ECO:0007669"/>
    <property type="project" value="UniProtKB-SubCell"/>
</dbReference>
<dbReference type="Proteomes" id="UP000439994">
    <property type="component" value="Unassembled WGS sequence"/>
</dbReference>
<evidence type="ECO:0000256" key="9">
    <source>
        <dbReference type="NCBIfam" id="TIGR01400"/>
    </source>
</evidence>
<reference evidence="11 12" key="1">
    <citation type="submission" date="2019-11" db="EMBL/GenBank/DDBJ databases">
        <title>P. haliotis isolates from Z. marina roots.</title>
        <authorList>
            <person name="Cohen M."/>
            <person name="Jospin G."/>
            <person name="Eisen J.A."/>
            <person name="Coil D.A."/>
        </authorList>
    </citation>
    <scope>NUCLEOTIDE SEQUENCE [LARGE SCALE GENOMIC DNA]</scope>
    <source>
        <strain evidence="11 12">UCD-MCMsp1aY</strain>
    </source>
</reference>
<dbReference type="PRINTS" id="PR00953">
    <property type="entry name" value="TYPE3IMRPROT"/>
</dbReference>
<dbReference type="InterPro" id="IPR006303">
    <property type="entry name" value="FliR"/>
</dbReference>
<dbReference type="AlphaFoldDB" id="A0A6N8F6G3"/>
<dbReference type="PANTHER" id="PTHR30065">
    <property type="entry name" value="FLAGELLAR BIOSYNTHETIC PROTEIN FLIR"/>
    <property type="match status" value="1"/>
</dbReference>
<organism evidence="11 12">
    <name type="scientific">Psychrosphaera haliotis</name>
    <dbReference type="NCBI Taxonomy" id="555083"/>
    <lineage>
        <taxon>Bacteria</taxon>
        <taxon>Pseudomonadati</taxon>
        <taxon>Pseudomonadota</taxon>
        <taxon>Gammaproteobacteria</taxon>
        <taxon>Alteromonadales</taxon>
        <taxon>Pseudoalteromonadaceae</taxon>
        <taxon>Psychrosphaera</taxon>
    </lineage>
</organism>
<keyword evidence="11" id="KW-0969">Cilium</keyword>
<proteinExistence type="inferred from homology"/>
<dbReference type="RefSeq" id="WP_155695401.1">
    <property type="nucleotide sequence ID" value="NZ_BAAAFQ010000004.1"/>
</dbReference>
<evidence type="ECO:0000313" key="11">
    <source>
        <dbReference type="EMBL" id="MUH72206.1"/>
    </source>
</evidence>
<evidence type="ECO:0000256" key="7">
    <source>
        <dbReference type="ARBA" id="ARBA00023136"/>
    </source>
</evidence>
<evidence type="ECO:0000256" key="6">
    <source>
        <dbReference type="ARBA" id="ARBA00022989"/>
    </source>
</evidence>
<keyword evidence="4 10" id="KW-1003">Cell membrane</keyword>
<keyword evidence="11" id="KW-0282">Flagellum</keyword>
<feature type="transmembrane region" description="Helical" evidence="10">
    <location>
        <begin position="213"/>
        <end position="233"/>
    </location>
</feature>
<keyword evidence="11" id="KW-0966">Cell projection</keyword>
<keyword evidence="12" id="KW-1185">Reference proteome</keyword>
<dbReference type="OrthoDB" id="9797790at2"/>
<dbReference type="GO" id="GO:0006605">
    <property type="term" value="P:protein targeting"/>
    <property type="evidence" value="ECO:0007669"/>
    <property type="project" value="UniProtKB-UniRule"/>
</dbReference>
<comment type="subcellular location">
    <subcellularLocation>
        <location evidence="10">Cell membrane</location>
        <topology evidence="10">Multi-pass membrane protein</topology>
    </subcellularLocation>
    <subcellularLocation>
        <location evidence="10">Bacterial flagellum basal body</location>
    </subcellularLocation>
</comment>
<name>A0A6N8F6G3_9GAMM</name>
<keyword evidence="8 10" id="KW-0975">Bacterial flagellum</keyword>
<comment type="similarity">
    <text evidence="2 10">Belongs to the FliR/MopE/SpaR family.</text>
</comment>
<protein>
    <recommendedName>
        <fullName evidence="3 9">Flagellar biosynthetic protein FliR</fullName>
    </recommendedName>
</protein>
<sequence>MDALLQQIMQYQADLLLPFARISAMMMIMIAIGGKTIPGPIKSAYAVAFTIMVMPVLPPSTFTNLFSFEMAIRVFQQIMIGSAIGFVSVIFLQVFVVAGQAIAMQSGLGFASMVDPTNGLSVPAVGQFYLILSTLMFWSIDGHLAMMQMVVKSFYVLPITDVWFSTGKFYDLVLFGGWMFAAALVLALAPLVAMLVINLSFGIMTRAAPQLNIFSIGFPFTMMSGLIVMWLTMENFVFHFDKNWQRSIEMMCTMIGC</sequence>
<feature type="transmembrane region" description="Helical" evidence="10">
    <location>
        <begin position="78"/>
        <end position="102"/>
    </location>
</feature>
<dbReference type="GO" id="GO:0009425">
    <property type="term" value="C:bacterial-type flagellum basal body"/>
    <property type="evidence" value="ECO:0007669"/>
    <property type="project" value="UniProtKB-SubCell"/>
</dbReference>
<evidence type="ECO:0000256" key="2">
    <source>
        <dbReference type="ARBA" id="ARBA00009772"/>
    </source>
</evidence>
<comment type="function">
    <text evidence="1 10">Role in flagellar biosynthesis.</text>
</comment>
<feature type="transmembrane region" description="Helical" evidence="10">
    <location>
        <begin position="122"/>
        <end position="140"/>
    </location>
</feature>
<feature type="transmembrane region" description="Helical" evidence="10">
    <location>
        <begin position="178"/>
        <end position="201"/>
    </location>
</feature>
<evidence type="ECO:0000256" key="10">
    <source>
        <dbReference type="RuleBase" id="RU362071"/>
    </source>
</evidence>
<dbReference type="NCBIfam" id="TIGR01400">
    <property type="entry name" value="fliR"/>
    <property type="match status" value="1"/>
</dbReference>
<evidence type="ECO:0000256" key="4">
    <source>
        <dbReference type="ARBA" id="ARBA00022475"/>
    </source>
</evidence>
<feature type="transmembrane region" description="Helical" evidence="10">
    <location>
        <begin position="44"/>
        <end position="66"/>
    </location>
</feature>
<evidence type="ECO:0000256" key="3">
    <source>
        <dbReference type="ARBA" id="ARBA00021717"/>
    </source>
</evidence>
<dbReference type="InterPro" id="IPR002010">
    <property type="entry name" value="T3SS_IM_R"/>
</dbReference>
<keyword evidence="5 10" id="KW-0812">Transmembrane</keyword>
<gene>
    <name evidence="11" type="primary">fliR</name>
    <name evidence="11" type="ORF">GNP35_06760</name>
</gene>
<keyword evidence="6 10" id="KW-1133">Transmembrane helix</keyword>